<dbReference type="Proteomes" id="UP000276133">
    <property type="component" value="Unassembled WGS sequence"/>
</dbReference>
<evidence type="ECO:0000256" key="1">
    <source>
        <dbReference type="SAM" id="MobiDB-lite"/>
    </source>
</evidence>
<evidence type="ECO:0000313" key="2">
    <source>
        <dbReference type="EMBL" id="RNA39318.1"/>
    </source>
</evidence>
<accession>A0A3M7SUQ4</accession>
<feature type="region of interest" description="Disordered" evidence="1">
    <location>
        <begin position="30"/>
        <end position="64"/>
    </location>
</feature>
<reference evidence="2 3" key="1">
    <citation type="journal article" date="2018" name="Sci. Rep.">
        <title>Genomic signatures of local adaptation to the degree of environmental predictability in rotifers.</title>
        <authorList>
            <person name="Franch-Gras L."/>
            <person name="Hahn C."/>
            <person name="Garcia-Roger E.M."/>
            <person name="Carmona M.J."/>
            <person name="Serra M."/>
            <person name="Gomez A."/>
        </authorList>
    </citation>
    <scope>NUCLEOTIDE SEQUENCE [LARGE SCALE GENOMIC DNA]</scope>
    <source>
        <strain evidence="2">HYR1</strain>
    </source>
</reference>
<protein>
    <submittedName>
        <fullName evidence="2">Uncharacterized protein</fullName>
    </submittedName>
</protein>
<dbReference type="AlphaFoldDB" id="A0A3M7SUQ4"/>
<gene>
    <name evidence="2" type="ORF">BpHYR1_043648</name>
</gene>
<feature type="compositionally biased region" description="Basic residues" evidence="1">
    <location>
        <begin position="41"/>
        <end position="64"/>
    </location>
</feature>
<dbReference type="EMBL" id="REGN01000761">
    <property type="protein sequence ID" value="RNA39318.1"/>
    <property type="molecule type" value="Genomic_DNA"/>
</dbReference>
<sequence length="82" mass="9824">MHNNIRSLCSTVKKQSVEITELQKSYRPLNFSNSNSIRKSISPKRSKLRRQKRSERRGKNREQHHHFGFWCRQLRPPGYCQG</sequence>
<organism evidence="2 3">
    <name type="scientific">Brachionus plicatilis</name>
    <name type="common">Marine rotifer</name>
    <name type="synonym">Brachionus muelleri</name>
    <dbReference type="NCBI Taxonomy" id="10195"/>
    <lineage>
        <taxon>Eukaryota</taxon>
        <taxon>Metazoa</taxon>
        <taxon>Spiralia</taxon>
        <taxon>Gnathifera</taxon>
        <taxon>Rotifera</taxon>
        <taxon>Eurotatoria</taxon>
        <taxon>Monogononta</taxon>
        <taxon>Pseudotrocha</taxon>
        <taxon>Ploima</taxon>
        <taxon>Brachionidae</taxon>
        <taxon>Brachionus</taxon>
    </lineage>
</organism>
<proteinExistence type="predicted"/>
<evidence type="ECO:0000313" key="3">
    <source>
        <dbReference type="Proteomes" id="UP000276133"/>
    </source>
</evidence>
<comment type="caution">
    <text evidence="2">The sequence shown here is derived from an EMBL/GenBank/DDBJ whole genome shotgun (WGS) entry which is preliminary data.</text>
</comment>
<keyword evidence="3" id="KW-1185">Reference proteome</keyword>
<name>A0A3M7SUQ4_BRAPC</name>